<dbReference type="PANTHER" id="PTHR31118:SF12">
    <property type="entry name" value="CYCLASE-LIKE PROTEIN 2"/>
    <property type="match status" value="1"/>
</dbReference>
<comment type="caution">
    <text evidence="1">The sequence shown here is derived from an EMBL/GenBank/DDBJ whole genome shotgun (WGS) entry which is preliminary data.</text>
</comment>
<dbReference type="EMBL" id="JRUN01000058">
    <property type="protein sequence ID" value="KHD84465.1"/>
    <property type="molecule type" value="Genomic_DNA"/>
</dbReference>
<gene>
    <name evidence="1" type="ORF">NG54_15300</name>
</gene>
<dbReference type="Proteomes" id="UP000030588">
    <property type="component" value="Unassembled WGS sequence"/>
</dbReference>
<name>A0A0A6V8S5_9BACI</name>
<accession>A0A0A6V8S5</accession>
<dbReference type="SUPFAM" id="SSF102198">
    <property type="entry name" value="Putative cyclase"/>
    <property type="match status" value="1"/>
</dbReference>
<dbReference type="InterPro" id="IPR007325">
    <property type="entry name" value="KFase/CYL"/>
</dbReference>
<dbReference type="RefSeq" id="WP_035355753.1">
    <property type="nucleotide sequence ID" value="NZ_JAMAUG010000021.1"/>
</dbReference>
<dbReference type="GO" id="GO:0004061">
    <property type="term" value="F:arylformamidase activity"/>
    <property type="evidence" value="ECO:0007669"/>
    <property type="project" value="InterPro"/>
</dbReference>
<dbReference type="InterPro" id="IPR037175">
    <property type="entry name" value="KFase_sf"/>
</dbReference>
<sequence length="219" mass="24250">MVFQMKKVVDLSLPLNNQTPIYPGDPEPNISVATTIDKEGYNLHYVHIGSQTGSHVDAPYHFSNLGQKIDESDLSLFIGIGVVIPVLDKGEQEEITLADVESYLEQLEPGKIVLFHTGWSQYANKEKYFRHPYVSIEVIDEMIRRGIRTFCIDCINIDITGGASFPAHDAIAEVNGIIAENLTNFAAINFTDPLICAFPLRIVGCDGSPVRAVAVEMFH</sequence>
<evidence type="ECO:0008006" key="3">
    <source>
        <dbReference type="Google" id="ProtNLM"/>
    </source>
</evidence>
<dbReference type="AlphaFoldDB" id="A0A0A6V8S5"/>
<proteinExistence type="predicted"/>
<protein>
    <recommendedName>
        <fullName evidence="3">Cyclase family protein</fullName>
    </recommendedName>
</protein>
<dbReference type="OrthoDB" id="9796085at2"/>
<dbReference type="Gene3D" id="3.50.30.50">
    <property type="entry name" value="Putative cyclase"/>
    <property type="match status" value="1"/>
</dbReference>
<dbReference type="STRING" id="363870.NG54_15300"/>
<evidence type="ECO:0000313" key="1">
    <source>
        <dbReference type="EMBL" id="KHD84465.1"/>
    </source>
</evidence>
<dbReference type="PANTHER" id="PTHR31118">
    <property type="entry name" value="CYCLASE-LIKE PROTEIN 2"/>
    <property type="match status" value="1"/>
</dbReference>
<reference evidence="1 2" key="1">
    <citation type="submission" date="2014-10" db="EMBL/GenBank/DDBJ databases">
        <title>Draft genome of phytase producing Bacillus ginsengihumi strain M2.11.</title>
        <authorList>
            <person name="Toymentseva A."/>
            <person name="Boulygina E.A."/>
            <person name="Kazakov S.V."/>
            <person name="Kayumov I."/>
            <person name="Suleimanova A.D."/>
            <person name="Mardanova A.M."/>
            <person name="Maria S.N."/>
            <person name="Sergey M.Y."/>
            <person name="Sharipova M.R."/>
        </authorList>
    </citation>
    <scope>NUCLEOTIDE SEQUENCE [LARGE SCALE GENOMIC DNA]</scope>
    <source>
        <strain evidence="1 2">M2.11</strain>
    </source>
</reference>
<dbReference type="Pfam" id="PF04199">
    <property type="entry name" value="Cyclase"/>
    <property type="match status" value="1"/>
</dbReference>
<organism evidence="1 2">
    <name type="scientific">Heyndrickxia ginsengihumi</name>
    <dbReference type="NCBI Taxonomy" id="363870"/>
    <lineage>
        <taxon>Bacteria</taxon>
        <taxon>Bacillati</taxon>
        <taxon>Bacillota</taxon>
        <taxon>Bacilli</taxon>
        <taxon>Bacillales</taxon>
        <taxon>Bacillaceae</taxon>
        <taxon>Heyndrickxia</taxon>
    </lineage>
</organism>
<evidence type="ECO:0000313" key="2">
    <source>
        <dbReference type="Proteomes" id="UP000030588"/>
    </source>
</evidence>
<dbReference type="GO" id="GO:0019441">
    <property type="term" value="P:L-tryptophan catabolic process to kynurenine"/>
    <property type="evidence" value="ECO:0007669"/>
    <property type="project" value="InterPro"/>
</dbReference>